<keyword evidence="2" id="KW-1185">Reference proteome</keyword>
<dbReference type="Proteomes" id="UP001148629">
    <property type="component" value="Unassembled WGS sequence"/>
</dbReference>
<comment type="caution">
    <text evidence="1">The sequence shown here is derived from an EMBL/GenBank/DDBJ whole genome shotgun (WGS) entry which is preliminary data.</text>
</comment>
<protein>
    <submittedName>
        <fullName evidence="1">Uncharacterized protein</fullName>
    </submittedName>
</protein>
<evidence type="ECO:0000313" key="1">
    <source>
        <dbReference type="EMBL" id="KAJ3549947.1"/>
    </source>
</evidence>
<dbReference type="EMBL" id="JANRMS010000011">
    <property type="protein sequence ID" value="KAJ3549947.1"/>
    <property type="molecule type" value="Genomic_DNA"/>
</dbReference>
<proteinExistence type="predicted"/>
<name>A0ACC1T0V4_9HYPO</name>
<evidence type="ECO:0000313" key="2">
    <source>
        <dbReference type="Proteomes" id="UP001148629"/>
    </source>
</evidence>
<organism evidence="1 2">
    <name type="scientific">Fusarium decemcellulare</name>
    <dbReference type="NCBI Taxonomy" id="57161"/>
    <lineage>
        <taxon>Eukaryota</taxon>
        <taxon>Fungi</taxon>
        <taxon>Dikarya</taxon>
        <taxon>Ascomycota</taxon>
        <taxon>Pezizomycotina</taxon>
        <taxon>Sordariomycetes</taxon>
        <taxon>Hypocreomycetidae</taxon>
        <taxon>Hypocreales</taxon>
        <taxon>Nectriaceae</taxon>
        <taxon>Fusarium</taxon>
        <taxon>Fusarium decemcellulare species complex</taxon>
    </lineage>
</organism>
<sequence length="367" mass="40272">MAVSSSNLPSTAEEILATATMDPSFEEAYTKKGRPPGYPGLEVEELKNLVQTHLPVLQAKLAADRPEDVVETEHIIQLNTGFQSRILVFQPSVLSDSYPIVVLFHGGGYCLAFPETEVELARKVVSAHSAIVVCPSIRLAPENPFPTPMKDGWAALKYIAAELVSPHDPGSALFPQQANPKAGFIVGGTSSGAHMACVASHLAQSNNLCPPLTGQFLSAGGFIPHSRVPEKYRPFHLSWEQNKDAPMVNRTFLEKFQSAVAPDLDSPLWAPLDQRHPGDIPGEVKMGHMGQPPAYFQVCGMDINRDESLIYERVLREECGIPTKVDIYKGFPHCFWNEYGDLDMSKQRMKDSVDGIGWLLKQSGHGQ</sequence>
<gene>
    <name evidence="1" type="ORF">NM208_g240</name>
</gene>
<reference evidence="1" key="1">
    <citation type="submission" date="2022-08" db="EMBL/GenBank/DDBJ databases">
        <title>Genome Sequence of Fusarium decemcellulare.</title>
        <authorList>
            <person name="Buettner E."/>
        </authorList>
    </citation>
    <scope>NUCLEOTIDE SEQUENCE</scope>
    <source>
        <strain evidence="1">Babe19</strain>
    </source>
</reference>
<accession>A0ACC1T0V4</accession>